<dbReference type="InterPro" id="IPR022742">
    <property type="entry name" value="Hydrolase_4"/>
</dbReference>
<dbReference type="SUPFAM" id="SSF53474">
    <property type="entry name" value="alpha/beta-Hydrolases"/>
    <property type="match status" value="1"/>
</dbReference>
<evidence type="ECO:0000313" key="3">
    <source>
        <dbReference type="Proteomes" id="UP000310017"/>
    </source>
</evidence>
<dbReference type="PANTHER" id="PTHR12277:SF81">
    <property type="entry name" value="PROTEIN ABHD13"/>
    <property type="match status" value="1"/>
</dbReference>
<evidence type="ECO:0000259" key="1">
    <source>
        <dbReference type="Pfam" id="PF12146"/>
    </source>
</evidence>
<feature type="domain" description="Serine aminopeptidase S33" evidence="1">
    <location>
        <begin position="70"/>
        <end position="175"/>
    </location>
</feature>
<dbReference type="Proteomes" id="UP000310017">
    <property type="component" value="Chromosome"/>
</dbReference>
<accession>A0A5B7SSL9</accession>
<gene>
    <name evidence="2" type="ORF">FGM00_06910</name>
</gene>
<proteinExistence type="predicted"/>
<dbReference type="GO" id="GO:0016787">
    <property type="term" value="F:hydrolase activity"/>
    <property type="evidence" value="ECO:0007669"/>
    <property type="project" value="UniProtKB-KW"/>
</dbReference>
<protein>
    <submittedName>
        <fullName evidence="2">Alpha/beta hydrolase</fullName>
    </submittedName>
</protein>
<dbReference type="PANTHER" id="PTHR12277">
    <property type="entry name" value="ALPHA/BETA HYDROLASE DOMAIN-CONTAINING PROTEIN"/>
    <property type="match status" value="1"/>
</dbReference>
<sequence length="265" mass="30222">MRRLKKISIVLAVLYVLLTILTYTFQERLIFFPSKMPMNHQYDFCQDFEEFNLTADDGAVLNAVHIKQDSAKGVALYFHGNSGNISHLIHVANLITRKGYDAIMVDYRTYGKSTGKMSEEALKKDAQLFYDHALTKYKEEEIILYGRSFGTGVAAGLAAENSPKKLILESPFYSAVALGEHRFPIFPVNWLATYRFPSNEYLKSVKCPIYIFHGDEDSVIPIEQARNLYEAIPGDNKRFYKIEGAGHNYLQDFAVFQKGINEAFQ</sequence>
<dbReference type="Pfam" id="PF12146">
    <property type="entry name" value="Hydrolase_4"/>
    <property type="match status" value="2"/>
</dbReference>
<name>A0A5B7SSL9_9FLAO</name>
<dbReference type="Gene3D" id="3.40.50.1820">
    <property type="entry name" value="alpha/beta hydrolase"/>
    <property type="match status" value="1"/>
</dbReference>
<keyword evidence="2" id="KW-0378">Hydrolase</keyword>
<dbReference type="InterPro" id="IPR029058">
    <property type="entry name" value="AB_hydrolase_fold"/>
</dbReference>
<dbReference type="RefSeq" id="WP_138852191.1">
    <property type="nucleotide sequence ID" value="NZ_CP040710.1"/>
</dbReference>
<reference evidence="2 3" key="1">
    <citation type="submission" date="2019-05" db="EMBL/GenBank/DDBJ databases">
        <title>Genome sequencing of F202Z8.</title>
        <authorList>
            <person name="Kwon Y.M."/>
        </authorList>
    </citation>
    <scope>NUCLEOTIDE SEQUENCE [LARGE SCALE GENOMIC DNA]</scope>
    <source>
        <strain evidence="2 3">F202Z8</strain>
    </source>
</reference>
<dbReference type="EMBL" id="CP040710">
    <property type="protein sequence ID" value="QCW99839.1"/>
    <property type="molecule type" value="Genomic_DNA"/>
</dbReference>
<organism evidence="2 3">
    <name type="scientific">Aggregatimonas sangjinii</name>
    <dbReference type="NCBI Taxonomy" id="2583587"/>
    <lineage>
        <taxon>Bacteria</taxon>
        <taxon>Pseudomonadati</taxon>
        <taxon>Bacteroidota</taxon>
        <taxon>Flavobacteriia</taxon>
        <taxon>Flavobacteriales</taxon>
        <taxon>Flavobacteriaceae</taxon>
        <taxon>Aggregatimonas</taxon>
    </lineage>
</organism>
<dbReference type="OrthoDB" id="9777090at2"/>
<keyword evidence="3" id="KW-1185">Reference proteome</keyword>
<dbReference type="KEGG" id="asag:FGM00_06910"/>
<dbReference type="AlphaFoldDB" id="A0A5B7SSL9"/>
<feature type="domain" description="Serine aminopeptidase S33" evidence="1">
    <location>
        <begin position="203"/>
        <end position="252"/>
    </location>
</feature>
<evidence type="ECO:0000313" key="2">
    <source>
        <dbReference type="EMBL" id="QCW99839.1"/>
    </source>
</evidence>